<accession>A0A2A2A6V1</accession>
<feature type="coiled-coil region" evidence="4">
    <location>
        <begin position="252"/>
        <end position="279"/>
    </location>
</feature>
<dbReference type="NCBIfam" id="NF007697">
    <property type="entry name" value="PRK10378.1"/>
    <property type="match status" value="1"/>
</dbReference>
<keyword evidence="5" id="KW-0812">Transmembrane</keyword>
<dbReference type="AlphaFoldDB" id="A0A2A2A6V1"/>
<dbReference type="InterPro" id="IPR028096">
    <property type="entry name" value="EfeO_Cupredoxin"/>
</dbReference>
<keyword evidence="5" id="KW-0472">Membrane</keyword>
<dbReference type="Pfam" id="PF13473">
    <property type="entry name" value="Cupredoxin_1"/>
    <property type="match status" value="1"/>
</dbReference>
<dbReference type="InterPro" id="IPR053377">
    <property type="entry name" value="Iron_uptake_EfeM/EfeO"/>
</dbReference>
<dbReference type="InterPro" id="IPR034981">
    <property type="entry name" value="Imelysin-like_EfeO/Algp7"/>
</dbReference>
<evidence type="ECO:0000259" key="6">
    <source>
        <dbReference type="Pfam" id="PF09375"/>
    </source>
</evidence>
<comment type="caution">
    <text evidence="8">The sequence shown here is derived from an EMBL/GenBank/DDBJ whole genome shotgun (WGS) entry which is preliminary data.</text>
</comment>
<organism evidence="8 9">
    <name type="scientific">Vandammella animalimorsus</name>
    <dbReference type="NCBI Taxonomy" id="2029117"/>
    <lineage>
        <taxon>Bacteria</taxon>
        <taxon>Pseudomonadati</taxon>
        <taxon>Pseudomonadota</taxon>
        <taxon>Betaproteobacteria</taxon>
        <taxon>Burkholderiales</taxon>
        <taxon>Comamonadaceae</taxon>
        <taxon>Vandammella</taxon>
    </lineage>
</organism>
<comment type="similarity">
    <text evidence="2">Belongs to the EfeM/EfeO family.</text>
</comment>
<dbReference type="RefSeq" id="WP_095549937.1">
    <property type="nucleotide sequence ID" value="NZ_NSJF01000004.1"/>
</dbReference>
<evidence type="ECO:0000313" key="8">
    <source>
        <dbReference type="EMBL" id="PAT34245.1"/>
    </source>
</evidence>
<dbReference type="PANTHER" id="PTHR39192">
    <property type="entry name" value="IRON UPTAKE SYSTEM COMPONENT EFEO"/>
    <property type="match status" value="1"/>
</dbReference>
<evidence type="ECO:0000256" key="2">
    <source>
        <dbReference type="ARBA" id="ARBA00005989"/>
    </source>
</evidence>
<dbReference type="GO" id="GO:0042597">
    <property type="term" value="C:periplasmic space"/>
    <property type="evidence" value="ECO:0007669"/>
    <property type="project" value="UniProtKB-SubCell"/>
</dbReference>
<reference evidence="8 9" key="1">
    <citation type="submission" date="2017-08" db="EMBL/GenBank/DDBJ databases">
        <title>WGS of Clinical strains of the CDC Group NO-1 linked to zoonotic infections in humans.</title>
        <authorList>
            <person name="Bernier A.-M."/>
            <person name="Bernard K."/>
        </authorList>
    </citation>
    <scope>NUCLEOTIDE SEQUENCE [LARGE SCALE GENOMIC DNA]</scope>
    <source>
        <strain evidence="8 9">NML03-0146</strain>
    </source>
</reference>
<dbReference type="EMBL" id="NSJF01000004">
    <property type="protein sequence ID" value="PAT34245.1"/>
    <property type="molecule type" value="Genomic_DNA"/>
</dbReference>
<feature type="transmembrane region" description="Helical" evidence="5">
    <location>
        <begin position="20"/>
        <end position="41"/>
    </location>
</feature>
<dbReference type="InterPro" id="IPR038352">
    <property type="entry name" value="Imelysin_sf"/>
</dbReference>
<dbReference type="Pfam" id="PF09375">
    <property type="entry name" value="Peptidase_M75"/>
    <property type="match status" value="1"/>
</dbReference>
<gene>
    <name evidence="8" type="ORF">CK620_08360</name>
</gene>
<evidence type="ECO:0008006" key="10">
    <source>
        <dbReference type="Google" id="ProtNLM"/>
    </source>
</evidence>
<comment type="subcellular location">
    <subcellularLocation>
        <location evidence="1">Periplasm</location>
    </subcellularLocation>
</comment>
<dbReference type="NCBIfam" id="NF041757">
    <property type="entry name" value="EfeO"/>
    <property type="match status" value="1"/>
</dbReference>
<dbReference type="PANTHER" id="PTHR39192:SF1">
    <property type="entry name" value="IRON UPTAKE SYSTEM COMPONENT EFEO"/>
    <property type="match status" value="1"/>
</dbReference>
<dbReference type="InterPro" id="IPR018976">
    <property type="entry name" value="Imelysin-like"/>
</dbReference>
<evidence type="ECO:0000256" key="4">
    <source>
        <dbReference type="SAM" id="Coils"/>
    </source>
</evidence>
<evidence type="ECO:0000256" key="1">
    <source>
        <dbReference type="ARBA" id="ARBA00004418"/>
    </source>
</evidence>
<feature type="domain" description="Imelysin-like" evidence="6">
    <location>
        <begin position="171"/>
        <end position="398"/>
    </location>
</feature>
<sequence length="406" mass="43450">MQPNAAPQTPASAPGPGKFIHVALALSALLVVAAIAVFYYATRTAKGPERGHTHKVIVNDATCEPADFTLPAGVTTFEIHNASRRPLEWEILDGVMVVAERENIAPGFHSLLTVKLRPGSFAITCGLLSNPRGSLTVTPTASSEAERLRPPIEAFIGPLSESRVHLIMQSGALHKQALALADAVAAGDVNAARAHWLQARAAYKRIEGVAGRFADLEARIDPQASYLAQREDDPAFTGFHRLEKALFQQGSAAGLSNAAQQLAADADALKTRLRELQQKPEDLSDSALWLIHRLQEGALAQGENPYAQTDLADVHANLEGMEKIVLLTGPLLQGARPELAAQVQQRFAAVRAALRAHQVQAQGQADAEEDWPPYAQITPEQRAQLSALLGELADAIAQINPALGLE</sequence>
<evidence type="ECO:0000313" key="9">
    <source>
        <dbReference type="Proteomes" id="UP000217999"/>
    </source>
</evidence>
<dbReference type="Gene3D" id="1.20.1420.20">
    <property type="entry name" value="M75 peptidase, HXXE motif"/>
    <property type="match status" value="1"/>
</dbReference>
<protein>
    <recommendedName>
        <fullName evidence="10">Iron uptake system component EfeO</fullName>
    </recommendedName>
</protein>
<keyword evidence="4" id="KW-0175">Coiled coil</keyword>
<evidence type="ECO:0000259" key="7">
    <source>
        <dbReference type="Pfam" id="PF13473"/>
    </source>
</evidence>
<evidence type="ECO:0000256" key="3">
    <source>
        <dbReference type="ARBA" id="ARBA00022729"/>
    </source>
</evidence>
<feature type="domain" description="EfeO-type cupredoxin-like" evidence="7">
    <location>
        <begin position="32"/>
        <end position="137"/>
    </location>
</feature>
<dbReference type="Proteomes" id="UP000217999">
    <property type="component" value="Unassembled WGS sequence"/>
</dbReference>
<keyword evidence="3" id="KW-0732">Signal</keyword>
<evidence type="ECO:0000256" key="5">
    <source>
        <dbReference type="SAM" id="Phobius"/>
    </source>
</evidence>
<dbReference type="CDD" id="cd14656">
    <property type="entry name" value="Imelysin-like_EfeO"/>
    <property type="match status" value="1"/>
</dbReference>
<dbReference type="InterPro" id="IPR050894">
    <property type="entry name" value="EfeM/EfeO_iron_uptake"/>
</dbReference>
<proteinExistence type="inferred from homology"/>
<keyword evidence="5" id="KW-1133">Transmembrane helix</keyword>
<name>A0A2A2A6V1_9BURK</name>